<dbReference type="InterPro" id="IPR030217">
    <property type="entry name" value="NXF_fam"/>
</dbReference>
<proteinExistence type="inferred from homology"/>
<evidence type="ECO:0000256" key="3">
    <source>
        <dbReference type="ARBA" id="ARBA00022448"/>
    </source>
</evidence>
<keyword evidence="3" id="KW-0813">Transport</keyword>
<dbReference type="SUPFAM" id="SSF54427">
    <property type="entry name" value="NTF2-like"/>
    <property type="match status" value="1"/>
</dbReference>
<dbReference type="Pfam" id="PF03943">
    <property type="entry name" value="TAP_C"/>
    <property type="match status" value="1"/>
</dbReference>
<evidence type="ECO:0000256" key="4">
    <source>
        <dbReference type="ARBA" id="ARBA00022614"/>
    </source>
</evidence>
<evidence type="ECO:0000256" key="2">
    <source>
        <dbReference type="ARBA" id="ARBA00009285"/>
    </source>
</evidence>
<dbReference type="InterPro" id="IPR032710">
    <property type="entry name" value="NTF2-like_dom_sf"/>
</dbReference>
<evidence type="ECO:0000256" key="1">
    <source>
        <dbReference type="ARBA" id="ARBA00004123"/>
    </source>
</evidence>
<dbReference type="GO" id="GO:0016973">
    <property type="term" value="P:poly(A)+ mRNA export from nucleus"/>
    <property type="evidence" value="ECO:0007669"/>
    <property type="project" value="TreeGrafter"/>
</dbReference>
<dbReference type="PROSITE" id="PS50177">
    <property type="entry name" value="NTF2_DOMAIN"/>
    <property type="match status" value="1"/>
</dbReference>
<dbReference type="InterPro" id="IPR057125">
    <property type="entry name" value="NXF1/2/3/5-like_LRR"/>
</dbReference>
<organism evidence="10 11">
    <name type="scientific">Drosophila pseudoobscura pseudoobscura</name>
    <name type="common">Fruit fly</name>
    <dbReference type="NCBI Taxonomy" id="46245"/>
    <lineage>
        <taxon>Eukaryota</taxon>
        <taxon>Metazoa</taxon>
        <taxon>Ecdysozoa</taxon>
        <taxon>Arthropoda</taxon>
        <taxon>Hexapoda</taxon>
        <taxon>Insecta</taxon>
        <taxon>Pterygota</taxon>
        <taxon>Neoptera</taxon>
        <taxon>Endopterygota</taxon>
        <taxon>Diptera</taxon>
        <taxon>Brachycera</taxon>
        <taxon>Muscomorpha</taxon>
        <taxon>Ephydroidea</taxon>
        <taxon>Drosophilidae</taxon>
        <taxon>Drosophila</taxon>
        <taxon>Sophophora</taxon>
    </lineage>
</organism>
<dbReference type="PROSITE" id="PS51281">
    <property type="entry name" value="TAP_C"/>
    <property type="match status" value="1"/>
</dbReference>
<dbReference type="PROSITE" id="PS51450">
    <property type="entry name" value="LRR"/>
    <property type="match status" value="1"/>
</dbReference>
<dbReference type="SMART" id="SM00804">
    <property type="entry name" value="TAP_C"/>
    <property type="match status" value="1"/>
</dbReference>
<dbReference type="Proteomes" id="UP000001819">
    <property type="component" value="Chromosome 2"/>
</dbReference>
<gene>
    <name evidence="11" type="primary">LOC6897885</name>
</gene>
<dbReference type="PANTHER" id="PTHR10662:SF22">
    <property type="entry name" value="NUCLEAR RNA EXPORT FACTOR 1"/>
    <property type="match status" value="1"/>
</dbReference>
<sequence>MDPRSQRYVLNFSDGSLPIQVDYPDPRIFRNCSTYGDRVPGLSWNEFSIHHLGQLEYLENPKQVILEAIFDVIDGEEFYPVAYECGPRADKFVARACKPAIDKLFAQKLCLRLSSGATVDISVQFGVAANRSKQISPPLLISQEVSRLMERLEVHSGVRGVLNLSNFGANPRFKNIVVSLANVATLKHVCNSIYHNDEHFSAVNGFIFANNHMKSVDPLKLFGDIEFGLLDLSENKIGSSVRLCRELKRVRAKELKLANNPITKGPKYPNNIKALQGNFSMVDGIPYDKLHKTYTPLNYDIDLESDGIRIDWTNKSKLADFEHSEDWHAFLVPDPMHALTETYLFRLFFLTANQFLSEIYPCYYKFDGKEHIFLVRNCFEQIAYLVHSCNLEIPIPVTMTNVEDPDVCMGPRTIPFYLRMNVSRFKLHHVDPQERITKCIQKCYVAQNQLLKMSDFQANEGLKGLWVHMGSTRILNNILTIISRQFMSNCSEIRLCNNNIFRIDAARVLSRMGSLRALDLGHNWINDLEDIKALGELPLKSLRLHGNPLCRKYGLPNDYIQAVKKIFPQLTTLDGVDLSSKPGQAPQKNFLCDIGAYELVGDVFLSNYLREFEQADMRANRLMKYYTEDSIFTMTCNYVMGRSQSFNAQLFKRISKYTKHSRDIKKWSDYTKATNEFHVGLMEIIGVLMELPSIVHDFLSVQTDVMHYNGQSAVIHVTGLMRDDSPTTHNQAELYLAFTRNFVLKVDKQGLGFGKKACRWKITNDHLSIMNPSRKQLEGAFKVCPLPKDRLMAPASEDSLDAKSHKLILFQQLTGLTSPWCTRIVESAEWDFERATKMFLEMKENREIPELAFI</sequence>
<dbReference type="InParanoid" id="A0A6I8V3K3"/>
<dbReference type="InterPro" id="IPR018222">
    <property type="entry name" value="Nuclear_transport_factor_2_euk"/>
</dbReference>
<dbReference type="InterPro" id="IPR001611">
    <property type="entry name" value="Leu-rich_rpt"/>
</dbReference>
<dbReference type="Bgee" id="FBgn0248883">
    <property type="expression patterns" value="Expressed in female reproductive system and 3 other cell types or tissues"/>
</dbReference>
<dbReference type="Pfam" id="PF24048">
    <property type="entry name" value="LRR_NXF1-5"/>
    <property type="match status" value="1"/>
</dbReference>
<dbReference type="PANTHER" id="PTHR10662">
    <property type="entry name" value="NUCLEAR RNA EXPORT FACTOR"/>
    <property type="match status" value="1"/>
</dbReference>
<evidence type="ECO:0000256" key="7">
    <source>
        <dbReference type="ARBA" id="ARBA00023242"/>
    </source>
</evidence>
<dbReference type="GO" id="GO:0005634">
    <property type="term" value="C:nucleus"/>
    <property type="evidence" value="ECO:0007669"/>
    <property type="project" value="UniProtKB-SubCell"/>
</dbReference>
<dbReference type="InterPro" id="IPR002075">
    <property type="entry name" value="NTF2_dom"/>
</dbReference>
<keyword evidence="5" id="KW-0677">Repeat</keyword>
<dbReference type="InterPro" id="IPR005637">
    <property type="entry name" value="TAP_C_dom"/>
</dbReference>
<name>A0A6I8V3K3_DROPS</name>
<dbReference type="GO" id="GO:0003723">
    <property type="term" value="F:RNA binding"/>
    <property type="evidence" value="ECO:0007669"/>
    <property type="project" value="TreeGrafter"/>
</dbReference>
<dbReference type="SUPFAM" id="SSF46934">
    <property type="entry name" value="UBA-like"/>
    <property type="match status" value="1"/>
</dbReference>
<dbReference type="InterPro" id="IPR032675">
    <property type="entry name" value="LRR_dom_sf"/>
</dbReference>
<evidence type="ECO:0000313" key="11">
    <source>
        <dbReference type="RefSeq" id="XP_002137987.1"/>
    </source>
</evidence>
<protein>
    <submittedName>
        <fullName evidence="11">Nuclear RNA export factor 2-like</fullName>
    </submittedName>
</protein>
<evidence type="ECO:0000256" key="5">
    <source>
        <dbReference type="ARBA" id="ARBA00022737"/>
    </source>
</evidence>
<evidence type="ECO:0000259" key="9">
    <source>
        <dbReference type="PROSITE" id="PS51281"/>
    </source>
</evidence>
<comment type="subcellular location">
    <subcellularLocation>
        <location evidence="1">Nucleus</location>
    </subcellularLocation>
</comment>
<dbReference type="KEGG" id="dpo:6897885"/>
<dbReference type="AlphaFoldDB" id="A0A6I8V3K3"/>
<feature type="domain" description="TAP-C" evidence="9">
    <location>
        <begin position="801"/>
        <end position="854"/>
    </location>
</feature>
<dbReference type="Pfam" id="PF22602">
    <property type="entry name" value="NXF_NTF2"/>
    <property type="match status" value="1"/>
</dbReference>
<dbReference type="OMA" id="ERFNIMN"/>
<dbReference type="GeneID" id="6897885"/>
<reference evidence="11" key="2">
    <citation type="submission" date="2025-08" db="UniProtKB">
        <authorList>
            <consortium name="RefSeq"/>
        </authorList>
    </citation>
    <scope>IDENTIFICATION</scope>
    <source>
        <strain evidence="11">MV-25-SWS-2005</strain>
        <tissue evidence="11">Whole body</tissue>
    </source>
</reference>
<dbReference type="RefSeq" id="XP_002137987.1">
    <property type="nucleotide sequence ID" value="XM_002137951.4"/>
</dbReference>
<dbReference type="Gene3D" id="1.10.8.10">
    <property type="entry name" value="DNA helicase RuvA subunit, C-terminal domain"/>
    <property type="match status" value="1"/>
</dbReference>
<keyword evidence="4" id="KW-0433">Leucine-rich repeat</keyword>
<reference evidence="10" key="1">
    <citation type="submission" date="2024-06" db="UniProtKB">
        <authorList>
            <consortium name="RefSeq"/>
        </authorList>
    </citation>
    <scope>NUCLEOTIDE SEQUENCE [LARGE SCALE GENOMIC DNA]</scope>
    <source>
        <strain evidence="10">MV2-25</strain>
    </source>
</reference>
<keyword evidence="10" id="KW-1185">Reference proteome</keyword>
<feature type="domain" description="NTF2" evidence="8">
    <location>
        <begin position="600"/>
        <end position="769"/>
    </location>
</feature>
<dbReference type="Gene3D" id="3.10.450.50">
    <property type="match status" value="1"/>
</dbReference>
<accession>A0A6I8V3K3</accession>
<evidence type="ECO:0000313" key="10">
    <source>
        <dbReference type="Proteomes" id="UP000001819"/>
    </source>
</evidence>
<dbReference type="SUPFAM" id="SSF52058">
    <property type="entry name" value="L domain-like"/>
    <property type="match status" value="2"/>
</dbReference>
<evidence type="ECO:0000256" key="6">
    <source>
        <dbReference type="ARBA" id="ARBA00022816"/>
    </source>
</evidence>
<dbReference type="FunCoup" id="A0A6I8V3K3">
    <property type="interactions" value="59"/>
</dbReference>
<dbReference type="InterPro" id="IPR009060">
    <property type="entry name" value="UBA-like_sf"/>
</dbReference>
<evidence type="ECO:0000259" key="8">
    <source>
        <dbReference type="PROSITE" id="PS50177"/>
    </source>
</evidence>
<comment type="similarity">
    <text evidence="2">Belongs to the NXF family.</text>
</comment>
<keyword evidence="7" id="KW-0539">Nucleus</keyword>
<keyword evidence="6" id="KW-0509">mRNA transport</keyword>
<dbReference type="Gene3D" id="3.80.10.10">
    <property type="entry name" value="Ribonuclease Inhibitor"/>
    <property type="match status" value="2"/>
</dbReference>